<dbReference type="Pfam" id="PF00258">
    <property type="entry name" value="Flavodoxin_1"/>
    <property type="match status" value="1"/>
</dbReference>
<evidence type="ECO:0000256" key="1">
    <source>
        <dbReference type="ARBA" id="ARBA00022630"/>
    </source>
</evidence>
<keyword evidence="1" id="KW-0285">Flavoprotein</keyword>
<protein>
    <submittedName>
        <fullName evidence="3">Flavodoxin domain-containing protein</fullName>
    </submittedName>
</protein>
<dbReference type="PROSITE" id="PS50902">
    <property type="entry name" value="FLAVODOXIN_LIKE"/>
    <property type="match status" value="1"/>
</dbReference>
<dbReference type="Proteomes" id="UP001601992">
    <property type="component" value="Unassembled WGS sequence"/>
</dbReference>
<reference evidence="3 4" key="1">
    <citation type="submission" date="2024-10" db="EMBL/GenBank/DDBJ databases">
        <title>The Natural Products Discovery Center: Release of the First 8490 Sequenced Strains for Exploring Actinobacteria Biosynthetic Diversity.</title>
        <authorList>
            <person name="Kalkreuter E."/>
            <person name="Kautsar S.A."/>
            <person name="Yang D."/>
            <person name="Bader C.D."/>
            <person name="Teijaro C.N."/>
            <person name="Fluegel L."/>
            <person name="Davis C.M."/>
            <person name="Simpson J.R."/>
            <person name="Lauterbach L."/>
            <person name="Steele A.D."/>
            <person name="Gui C."/>
            <person name="Meng S."/>
            <person name="Li G."/>
            <person name="Viehrig K."/>
            <person name="Ye F."/>
            <person name="Su P."/>
            <person name="Kiefer A.F."/>
            <person name="Nichols A."/>
            <person name="Cepeda A.J."/>
            <person name="Yan W."/>
            <person name="Fan B."/>
            <person name="Jiang Y."/>
            <person name="Adhikari A."/>
            <person name="Zheng C.-J."/>
            <person name="Schuster L."/>
            <person name="Cowan T.M."/>
            <person name="Smanski M.J."/>
            <person name="Chevrette M.G."/>
            <person name="De Carvalho L.P.S."/>
            <person name="Shen B."/>
        </authorList>
    </citation>
    <scope>NUCLEOTIDE SEQUENCE [LARGE SCALE GENOMIC DNA]</scope>
    <source>
        <strain evidence="3 4">NPDC002593</strain>
    </source>
</reference>
<dbReference type="InterPro" id="IPR001094">
    <property type="entry name" value="Flavdoxin-like"/>
</dbReference>
<evidence type="ECO:0000313" key="4">
    <source>
        <dbReference type="Proteomes" id="UP001601992"/>
    </source>
</evidence>
<gene>
    <name evidence="3" type="ORF">ACFYXQ_37065</name>
</gene>
<dbReference type="InterPro" id="IPR029039">
    <property type="entry name" value="Flavoprotein-like_sf"/>
</dbReference>
<evidence type="ECO:0000259" key="2">
    <source>
        <dbReference type="PROSITE" id="PS50902"/>
    </source>
</evidence>
<dbReference type="EMBL" id="JBIAQY010000018">
    <property type="protein sequence ID" value="MFF3573386.1"/>
    <property type="molecule type" value="Genomic_DNA"/>
</dbReference>
<organism evidence="3 4">
    <name type="scientific">Nocardia jiangxiensis</name>
    <dbReference type="NCBI Taxonomy" id="282685"/>
    <lineage>
        <taxon>Bacteria</taxon>
        <taxon>Bacillati</taxon>
        <taxon>Actinomycetota</taxon>
        <taxon>Actinomycetes</taxon>
        <taxon>Mycobacteriales</taxon>
        <taxon>Nocardiaceae</taxon>
        <taxon>Nocardia</taxon>
    </lineage>
</organism>
<accession>A0ABW6SAN7</accession>
<feature type="domain" description="Flavodoxin-like" evidence="2">
    <location>
        <begin position="4"/>
        <end position="145"/>
    </location>
</feature>
<keyword evidence="4" id="KW-1185">Reference proteome</keyword>
<name>A0ABW6SAN7_9NOCA</name>
<dbReference type="PANTHER" id="PTHR19384">
    <property type="entry name" value="NITRIC OXIDE SYNTHASE-RELATED"/>
    <property type="match status" value="1"/>
</dbReference>
<evidence type="ECO:0000313" key="3">
    <source>
        <dbReference type="EMBL" id="MFF3573386.1"/>
    </source>
</evidence>
<proteinExistence type="predicted"/>
<sequence>MSRITILYGTETGNSEMAADDIAEALGDAGVDVDIVAMDEYKVADLANETVVVLITSTYGEGELPETTAPFHGALTEAEPDLSGLRFAAFGLGDSTFETYNNAIVTLVRAATELGATQIGETGKHDAASGRSITDVSGSWVKQILEYV</sequence>
<dbReference type="Gene3D" id="3.40.50.360">
    <property type="match status" value="1"/>
</dbReference>
<comment type="caution">
    <text evidence="3">The sequence shown here is derived from an EMBL/GenBank/DDBJ whole genome shotgun (WGS) entry which is preliminary data.</text>
</comment>
<dbReference type="SUPFAM" id="SSF52218">
    <property type="entry name" value="Flavoproteins"/>
    <property type="match status" value="1"/>
</dbReference>
<dbReference type="RefSeq" id="WP_040830049.1">
    <property type="nucleotide sequence ID" value="NZ_JBIAQY010000018.1"/>
</dbReference>
<dbReference type="PRINTS" id="PR00369">
    <property type="entry name" value="FLAVODOXIN"/>
</dbReference>
<dbReference type="InterPro" id="IPR008254">
    <property type="entry name" value="Flavodoxin/NO_synth"/>
</dbReference>